<evidence type="ECO:0000313" key="1">
    <source>
        <dbReference type="EMBL" id="PKK64334.1"/>
    </source>
</evidence>
<dbReference type="Proteomes" id="UP000233469">
    <property type="component" value="Unassembled WGS sequence"/>
</dbReference>
<organism evidence="1 2">
    <name type="scientific">Rhizophagus irregularis</name>
    <dbReference type="NCBI Taxonomy" id="588596"/>
    <lineage>
        <taxon>Eukaryota</taxon>
        <taxon>Fungi</taxon>
        <taxon>Fungi incertae sedis</taxon>
        <taxon>Mucoromycota</taxon>
        <taxon>Glomeromycotina</taxon>
        <taxon>Glomeromycetes</taxon>
        <taxon>Glomerales</taxon>
        <taxon>Glomeraceae</taxon>
        <taxon>Rhizophagus</taxon>
    </lineage>
</organism>
<name>A0A2N1MRS0_9GLOM</name>
<evidence type="ECO:0000313" key="2">
    <source>
        <dbReference type="Proteomes" id="UP000233469"/>
    </source>
</evidence>
<dbReference type="VEuPathDB" id="FungiDB:RhiirA1_464921"/>
<protein>
    <submittedName>
        <fullName evidence="1">Uncharacterized protein</fullName>
    </submittedName>
</protein>
<accession>A0A2N1MRS0</accession>
<dbReference type="AlphaFoldDB" id="A0A2N1MRS0"/>
<sequence length="102" mass="12209">MKLLNIFQIQLPDFPPMLYRKDIYLTPRLLIVTDVALIASWIDKKKGTPYHFKDLPFKFNLISRASRDGFGIDKFHKHCDNKGPTFLIIKVRHPRERDNWWI</sequence>
<proteinExistence type="predicted"/>
<dbReference type="EMBL" id="LLXL01001463">
    <property type="protein sequence ID" value="PKK64334.1"/>
    <property type="molecule type" value="Genomic_DNA"/>
</dbReference>
<gene>
    <name evidence="1" type="ORF">RhiirC2_787648</name>
</gene>
<reference evidence="1 2" key="2">
    <citation type="submission" date="2017-10" db="EMBL/GenBank/DDBJ databases">
        <title>Extensive intraspecific genome diversity in a model arbuscular mycorrhizal fungus.</title>
        <authorList>
            <person name="Chen E.C.H."/>
            <person name="Morin E."/>
            <person name="Baudet D."/>
            <person name="Noel J."/>
            <person name="Ndikumana S."/>
            <person name="Charron P."/>
            <person name="St-Onge C."/>
            <person name="Giorgi J."/>
            <person name="Grigoriev I.V."/>
            <person name="Roux C."/>
            <person name="Martin F.M."/>
            <person name="Corradi N."/>
        </authorList>
    </citation>
    <scope>NUCLEOTIDE SEQUENCE [LARGE SCALE GENOMIC DNA]</scope>
    <source>
        <strain evidence="1 2">C2</strain>
    </source>
</reference>
<comment type="caution">
    <text evidence="1">The sequence shown here is derived from an EMBL/GenBank/DDBJ whole genome shotgun (WGS) entry which is preliminary data.</text>
</comment>
<reference evidence="1 2" key="1">
    <citation type="submission" date="2016-04" db="EMBL/GenBank/DDBJ databases">
        <title>Genome analyses suggest a sexual origin of heterokaryosis in a supposedly ancient asexual fungus.</title>
        <authorList>
            <person name="Ropars J."/>
            <person name="Sedzielewska K."/>
            <person name="Noel J."/>
            <person name="Charron P."/>
            <person name="Farinelli L."/>
            <person name="Marton T."/>
            <person name="Kruger M."/>
            <person name="Pelin A."/>
            <person name="Brachmann A."/>
            <person name="Corradi N."/>
        </authorList>
    </citation>
    <scope>NUCLEOTIDE SEQUENCE [LARGE SCALE GENOMIC DNA]</scope>
    <source>
        <strain evidence="1 2">C2</strain>
    </source>
</reference>